<name>A0A418SK13_9RHOB</name>
<feature type="domain" description="Gfo/Idh/MocA-like oxidoreductase N-terminal" evidence="1">
    <location>
        <begin position="11"/>
        <end position="130"/>
    </location>
</feature>
<dbReference type="AlphaFoldDB" id="A0A418SK13"/>
<evidence type="ECO:0000313" key="4">
    <source>
        <dbReference type="Proteomes" id="UP000283786"/>
    </source>
</evidence>
<dbReference type="PANTHER" id="PTHR43249">
    <property type="entry name" value="UDP-N-ACETYL-2-AMINO-2-DEOXY-D-GLUCURONATE OXIDASE"/>
    <property type="match status" value="1"/>
</dbReference>
<accession>A0A418SK13</accession>
<evidence type="ECO:0000313" key="3">
    <source>
        <dbReference type="EMBL" id="QPM92207.1"/>
    </source>
</evidence>
<dbReference type="InterPro" id="IPR052515">
    <property type="entry name" value="Gfo/Idh/MocA_Oxidoreductase"/>
</dbReference>
<keyword evidence="4" id="KW-1185">Reference proteome</keyword>
<dbReference type="Pfam" id="PF01408">
    <property type="entry name" value="GFO_IDH_MocA"/>
    <property type="match status" value="1"/>
</dbReference>
<gene>
    <name evidence="3" type="primary">apsD_1</name>
    <name evidence="3" type="ORF">PSAL_034710</name>
</gene>
<dbReference type="InterPro" id="IPR000683">
    <property type="entry name" value="Gfo/Idh/MocA-like_OxRdtase_N"/>
</dbReference>
<protein>
    <submittedName>
        <fullName evidence="3">D-apiose dehydrogenase</fullName>
        <ecNumber evidence="3">1.1.1.-</ecNumber>
    </submittedName>
</protein>
<keyword evidence="3" id="KW-0560">Oxidoreductase</keyword>
<dbReference type="InterPro" id="IPR055170">
    <property type="entry name" value="GFO_IDH_MocA-like_dom"/>
</dbReference>
<evidence type="ECO:0000259" key="2">
    <source>
        <dbReference type="Pfam" id="PF22725"/>
    </source>
</evidence>
<dbReference type="OrthoDB" id="9792935at2"/>
<dbReference type="SUPFAM" id="SSF55347">
    <property type="entry name" value="Glyceraldehyde-3-phosphate dehydrogenase-like, C-terminal domain"/>
    <property type="match status" value="1"/>
</dbReference>
<dbReference type="Proteomes" id="UP000283786">
    <property type="component" value="Chromosome"/>
</dbReference>
<dbReference type="EC" id="1.1.1.-" evidence="3"/>
<dbReference type="Gene3D" id="3.40.50.720">
    <property type="entry name" value="NAD(P)-binding Rossmann-like Domain"/>
    <property type="match status" value="1"/>
</dbReference>
<dbReference type="GO" id="GO:0016491">
    <property type="term" value="F:oxidoreductase activity"/>
    <property type="evidence" value="ECO:0007669"/>
    <property type="project" value="UniProtKB-KW"/>
</dbReference>
<dbReference type="Gene3D" id="3.30.360.10">
    <property type="entry name" value="Dihydrodipicolinate Reductase, domain 2"/>
    <property type="match status" value="1"/>
</dbReference>
<reference evidence="3 4" key="1">
    <citation type="submission" date="2020-08" db="EMBL/GenBank/DDBJ databases">
        <title>Genome sequence of Rhodobacteraceae bacterium Lw-13e.</title>
        <authorList>
            <person name="Poehlein A."/>
            <person name="Wolter L."/>
            <person name="Daniel R."/>
            <person name="Brinkhoff T."/>
        </authorList>
    </citation>
    <scope>NUCLEOTIDE SEQUENCE [LARGE SCALE GENOMIC DNA]</scope>
    <source>
        <strain evidence="3 4">Lw-13e</strain>
    </source>
</reference>
<dbReference type="SUPFAM" id="SSF51735">
    <property type="entry name" value="NAD(P)-binding Rossmann-fold domains"/>
    <property type="match status" value="1"/>
</dbReference>
<dbReference type="EMBL" id="CP060436">
    <property type="protein sequence ID" value="QPM92207.1"/>
    <property type="molecule type" value="Genomic_DNA"/>
</dbReference>
<dbReference type="Pfam" id="PF22725">
    <property type="entry name" value="GFO_IDH_MocA_C3"/>
    <property type="match status" value="1"/>
</dbReference>
<proteinExistence type="predicted"/>
<dbReference type="PANTHER" id="PTHR43249:SF1">
    <property type="entry name" value="D-GLUCOSIDE 3-DEHYDROGENASE"/>
    <property type="match status" value="1"/>
</dbReference>
<dbReference type="GO" id="GO:0000166">
    <property type="term" value="F:nucleotide binding"/>
    <property type="evidence" value="ECO:0007669"/>
    <property type="project" value="InterPro"/>
</dbReference>
<dbReference type="KEGG" id="palw:PSAL_034710"/>
<dbReference type="InterPro" id="IPR036291">
    <property type="entry name" value="NAD(P)-bd_dom_sf"/>
</dbReference>
<evidence type="ECO:0000259" key="1">
    <source>
        <dbReference type="Pfam" id="PF01408"/>
    </source>
</evidence>
<feature type="domain" description="GFO/IDH/MocA-like oxidoreductase" evidence="2">
    <location>
        <begin position="142"/>
        <end position="264"/>
    </location>
</feature>
<organism evidence="3 4">
    <name type="scientific">Pseudooceanicola algae</name>
    <dbReference type="NCBI Taxonomy" id="1537215"/>
    <lineage>
        <taxon>Bacteria</taxon>
        <taxon>Pseudomonadati</taxon>
        <taxon>Pseudomonadota</taxon>
        <taxon>Alphaproteobacteria</taxon>
        <taxon>Rhodobacterales</taxon>
        <taxon>Paracoccaceae</taxon>
        <taxon>Pseudooceanicola</taxon>
    </lineage>
</organism>
<sequence length="349" mass="37110">MAKDLTQQPVGVALIGAGMIAQTHVTALSGAQDRAQLRAVVSRTPERARPLADHYDGAAPDFTSDLAAVAADPLIQMAIVATPPSVRTEVIRALAASGTHILLEKPVGRTPTEALEVVEICEQAGVALGVVFQHRVRAPSVAAARHVASGALGKLGVVEIAVPIWRDQSYYDELGRGTYARDGGGVMLTNAIHSIDLALSLTGPVASVQAMTATSPLHRMEAEDFAVAGLRFPCGAVGSFIASTAMFPHRTEVIRLHFENASLRLDKDALEVSWRDGRSVVEGRVEAIGDDRPLSGGRHEWHQAIIEDFVDAIRAGRKPMVTGREALVSHRLIAAIETSSRTGRPVEMA</sequence>
<dbReference type="RefSeq" id="WP_119838074.1">
    <property type="nucleotide sequence ID" value="NZ_CP060436.1"/>
</dbReference>